<keyword evidence="7" id="KW-0325">Glycoprotein</keyword>
<gene>
    <name evidence="13" type="ORF">Q9L58_000071</name>
</gene>
<dbReference type="EMBL" id="JBBBZM010000001">
    <property type="protein sequence ID" value="KAL0640765.1"/>
    <property type="molecule type" value="Genomic_DNA"/>
</dbReference>
<evidence type="ECO:0000313" key="14">
    <source>
        <dbReference type="Proteomes" id="UP001447188"/>
    </source>
</evidence>
<evidence type="ECO:0000256" key="12">
    <source>
        <dbReference type="SAM" id="SignalP"/>
    </source>
</evidence>
<dbReference type="PANTHER" id="PTHR11742:SF101">
    <property type="entry name" value="MANNOSYL-OLIGOSACCHARIDE ALPHA-1,2-MANNOSIDASE 1B"/>
    <property type="match status" value="1"/>
</dbReference>
<evidence type="ECO:0000256" key="8">
    <source>
        <dbReference type="ARBA" id="ARBA00023295"/>
    </source>
</evidence>
<evidence type="ECO:0000313" key="13">
    <source>
        <dbReference type="EMBL" id="KAL0640765.1"/>
    </source>
</evidence>
<dbReference type="PANTHER" id="PTHR11742">
    <property type="entry name" value="MANNOSYL-OLIGOSACCHARIDE ALPHA-1,2-MANNOSIDASE-RELATED"/>
    <property type="match status" value="1"/>
</dbReference>
<comment type="cofactor">
    <cofactor evidence="1">
        <name>Ca(2+)</name>
        <dbReference type="ChEBI" id="CHEBI:29108"/>
    </cofactor>
</comment>
<sequence length="517" mass="57191">MKLQGFLLPVLLAGFASVESARIPPLYKRQTVITAADQAAAVKEGFTHSWGGYVKYAFGYDELRPVSNTGSNSRNGWGASVVDALTTAIIMRLDTVVFQQLEFIATIDFTKTSETVSLFETTIRYLGGLISAYDLLKGPYADLIVDQKHAQLVDTLLKQAEALAVRLSFAFNTPSGIPANNLNFDTNTSTDSSNGIATIGTLVLEWTRLSDITGKKIYGELAQKGESYLLNPKPASGEPFPGLLGTNVDIRTGQFLDSSGGWGGGTDSFYEYLIKMYVYDPVRFSNYRDRWIKAADSTIKYLTSHPSSRPDITFVAQYSNANSFNLNQGHLTCFIGGNFIFGGQALGRKDYIDYGIALTSGCHETYDKTPSHIGPEQFSWDKSRIAVTDTAKLAFFAKNGFYVTSGYYILRPEVVESYYHAYVYTGEQKYRDWAWEAFKAINATCRTSSGYTGVSDVSQASGGSKVDNQESFWFAEVLKYFYLIFADDSPVGFKKGQQSWVFNTEAHPFKVVGEQCV</sequence>
<keyword evidence="14" id="KW-1185">Reference proteome</keyword>
<dbReference type="PRINTS" id="PR00747">
    <property type="entry name" value="GLYHDRLASE47"/>
</dbReference>
<evidence type="ECO:0000256" key="4">
    <source>
        <dbReference type="ARBA" id="ARBA00022729"/>
    </source>
</evidence>
<evidence type="ECO:0000256" key="3">
    <source>
        <dbReference type="ARBA" id="ARBA00007658"/>
    </source>
</evidence>
<evidence type="ECO:0000256" key="9">
    <source>
        <dbReference type="ARBA" id="ARBA00047669"/>
    </source>
</evidence>
<feature type="chain" id="PRO_5045554726" description="alpha-1,2-Mannosidase" evidence="12">
    <location>
        <begin position="21"/>
        <end position="517"/>
    </location>
</feature>
<comment type="catalytic activity">
    <reaction evidence="10">
        <text>N(4)-(alpha-D-Man-(1-&gt;2)-alpha-D-Man-(1-&gt;2)-alpha-D-Man-(1-&gt;3)-[alpha-D-Man-(1-&gt;2)-alpha-D-Man-(1-&gt;3)-[alpha-D-Man-(1-&gt;2)-alpha-D-Man-(1-&gt;6)]-alpha-D-Man-(1-&gt;6)]-beta-D-Man-(1-&gt;4)-beta-D-GlcNAc-(1-&gt;4)-beta-D-GlcNAc)-L-asparaginyl-[protein] (N-glucan mannose isomer 9A1,2,3B1,2,3) + 4 H2O = N(4)-(alpha-D-Man-(1-&gt;3)-[alpha-D-Man-(1-&gt;3)-[alpha-D-Man-(1-&gt;6)]-alpha-D-Man-(1-&gt;6)]-beta-D-Man-(1-&gt;4)-beta-D-GlcNAc-(1-&gt;4)-beta-D-GlcNAc)-L-asparaginyl-[protein] (N-glucan mannose isomer 5A1,2) + 4 beta-D-mannose</text>
        <dbReference type="Rhea" id="RHEA:56008"/>
        <dbReference type="Rhea" id="RHEA-COMP:14356"/>
        <dbReference type="Rhea" id="RHEA-COMP:14367"/>
        <dbReference type="ChEBI" id="CHEBI:15377"/>
        <dbReference type="ChEBI" id="CHEBI:28563"/>
        <dbReference type="ChEBI" id="CHEBI:59087"/>
        <dbReference type="ChEBI" id="CHEBI:139493"/>
        <dbReference type="EC" id="3.2.1.113"/>
    </reaction>
</comment>
<keyword evidence="6" id="KW-1015">Disulfide bond</keyword>
<protein>
    <recommendedName>
        <fullName evidence="11">alpha-1,2-Mannosidase</fullName>
        <ecNumber evidence="11">3.2.1.-</ecNumber>
    </recommendedName>
</protein>
<evidence type="ECO:0000256" key="10">
    <source>
        <dbReference type="ARBA" id="ARBA00048605"/>
    </source>
</evidence>
<keyword evidence="8 11" id="KW-0326">Glycosidase</keyword>
<proteinExistence type="inferred from homology"/>
<evidence type="ECO:0000256" key="1">
    <source>
        <dbReference type="ARBA" id="ARBA00001913"/>
    </source>
</evidence>
<comment type="pathway">
    <text evidence="2">Protein modification; protein glycosylation.</text>
</comment>
<reference evidence="13 14" key="1">
    <citation type="submission" date="2024-02" db="EMBL/GenBank/DDBJ databases">
        <title>Discinaceae phylogenomics.</title>
        <authorList>
            <person name="Dirks A.C."/>
            <person name="James T.Y."/>
        </authorList>
    </citation>
    <scope>NUCLEOTIDE SEQUENCE [LARGE SCALE GENOMIC DNA]</scope>
    <source>
        <strain evidence="13 14">ACD0624</strain>
    </source>
</reference>
<dbReference type="Pfam" id="PF01532">
    <property type="entry name" value="Glyco_hydro_47"/>
    <property type="match status" value="1"/>
</dbReference>
<accession>A0ABR3GY98</accession>
<name>A0ABR3GY98_9PEZI</name>
<evidence type="ECO:0000256" key="7">
    <source>
        <dbReference type="ARBA" id="ARBA00023180"/>
    </source>
</evidence>
<dbReference type="InterPro" id="IPR036026">
    <property type="entry name" value="Seven-hairpin_glycosidases"/>
</dbReference>
<comment type="caution">
    <text evidence="13">The sequence shown here is derived from an EMBL/GenBank/DDBJ whole genome shotgun (WGS) entry which is preliminary data.</text>
</comment>
<evidence type="ECO:0000256" key="6">
    <source>
        <dbReference type="ARBA" id="ARBA00023157"/>
    </source>
</evidence>
<dbReference type="InterPro" id="IPR012341">
    <property type="entry name" value="6hp_glycosidase-like_sf"/>
</dbReference>
<dbReference type="InterPro" id="IPR001382">
    <property type="entry name" value="Glyco_hydro_47"/>
</dbReference>
<evidence type="ECO:0000256" key="11">
    <source>
        <dbReference type="RuleBase" id="RU361193"/>
    </source>
</evidence>
<dbReference type="InterPro" id="IPR050749">
    <property type="entry name" value="Glycosyl_Hydrolase_47"/>
</dbReference>
<dbReference type="Gene3D" id="1.50.10.10">
    <property type="match status" value="1"/>
</dbReference>
<dbReference type="Proteomes" id="UP001447188">
    <property type="component" value="Unassembled WGS sequence"/>
</dbReference>
<keyword evidence="4 12" id="KW-0732">Signal</keyword>
<feature type="signal peptide" evidence="12">
    <location>
        <begin position="1"/>
        <end position="20"/>
    </location>
</feature>
<comment type="similarity">
    <text evidence="3 11">Belongs to the glycosyl hydrolase 47 family.</text>
</comment>
<comment type="catalytic activity">
    <reaction evidence="9">
        <text>N(4)-(alpha-D-Man-(1-&gt;2)-alpha-D-Man-(1-&gt;2)-alpha-D-Man-(1-&gt;3)-[alpha-D-Man-(1-&gt;3)-[alpha-D-Man-(1-&gt;2)-alpha-D-Man-(1-&gt;6)]-alpha-D-Man-(1-&gt;6)]-beta-D-Man-(1-&gt;4)-beta-D-GlcNAc-(1-&gt;4)-beta-D-GlcNAc)-L-asparaginyl-[protein] (N-glucan mannose isomer 8A1,2,3B1,3) + 3 H2O = N(4)-(alpha-D-Man-(1-&gt;3)-[alpha-D-Man-(1-&gt;3)-[alpha-D-Man-(1-&gt;6)]-alpha-D-Man-(1-&gt;6)]-beta-D-Man-(1-&gt;4)-beta-D-GlcNAc-(1-&gt;4)-beta-D-GlcNAc)-L-asparaginyl-[protein] (N-glucan mannose isomer 5A1,2) + 3 beta-D-mannose</text>
        <dbReference type="Rhea" id="RHEA:56028"/>
        <dbReference type="Rhea" id="RHEA-COMP:14358"/>
        <dbReference type="Rhea" id="RHEA-COMP:14367"/>
        <dbReference type="ChEBI" id="CHEBI:15377"/>
        <dbReference type="ChEBI" id="CHEBI:28563"/>
        <dbReference type="ChEBI" id="CHEBI:59087"/>
        <dbReference type="ChEBI" id="CHEBI:60628"/>
        <dbReference type="EC" id="3.2.1.113"/>
    </reaction>
</comment>
<evidence type="ECO:0000256" key="5">
    <source>
        <dbReference type="ARBA" id="ARBA00022801"/>
    </source>
</evidence>
<dbReference type="SUPFAM" id="SSF48225">
    <property type="entry name" value="Seven-hairpin glycosidases"/>
    <property type="match status" value="1"/>
</dbReference>
<keyword evidence="5 11" id="KW-0378">Hydrolase</keyword>
<organism evidence="13 14">
    <name type="scientific">Discina gigas</name>
    <dbReference type="NCBI Taxonomy" id="1032678"/>
    <lineage>
        <taxon>Eukaryota</taxon>
        <taxon>Fungi</taxon>
        <taxon>Dikarya</taxon>
        <taxon>Ascomycota</taxon>
        <taxon>Pezizomycotina</taxon>
        <taxon>Pezizomycetes</taxon>
        <taxon>Pezizales</taxon>
        <taxon>Discinaceae</taxon>
        <taxon>Discina</taxon>
    </lineage>
</organism>
<evidence type="ECO:0000256" key="2">
    <source>
        <dbReference type="ARBA" id="ARBA00004922"/>
    </source>
</evidence>
<dbReference type="EC" id="3.2.1.-" evidence="11"/>